<dbReference type="PANTHER" id="PTHR46268">
    <property type="entry name" value="STRESS RESPONSE PROTEIN NHAX"/>
    <property type="match status" value="1"/>
</dbReference>
<dbReference type="InterPro" id="IPR006015">
    <property type="entry name" value="Universal_stress_UspA"/>
</dbReference>
<dbReference type="AlphaFoldDB" id="A0A6I6DW63"/>
<dbReference type="InterPro" id="IPR014729">
    <property type="entry name" value="Rossmann-like_a/b/a_fold"/>
</dbReference>
<feature type="domain" description="UspA" evidence="2">
    <location>
        <begin position="1"/>
        <end position="137"/>
    </location>
</feature>
<evidence type="ECO:0000256" key="1">
    <source>
        <dbReference type="ARBA" id="ARBA00008791"/>
    </source>
</evidence>
<dbReference type="EMBL" id="CP039268">
    <property type="protein sequence ID" value="QGU31711.1"/>
    <property type="molecule type" value="Genomic_DNA"/>
</dbReference>
<dbReference type="Pfam" id="PF00582">
    <property type="entry name" value="Usp"/>
    <property type="match status" value="1"/>
</dbReference>
<dbReference type="InterPro" id="IPR006016">
    <property type="entry name" value="UspA"/>
</dbReference>
<dbReference type="Gene3D" id="3.40.50.620">
    <property type="entry name" value="HUPs"/>
    <property type="match status" value="1"/>
</dbReference>
<evidence type="ECO:0000313" key="4">
    <source>
        <dbReference type="Proteomes" id="UP000426424"/>
    </source>
</evidence>
<name>A0A6I6DW63_THETI</name>
<gene>
    <name evidence="3" type="ORF">E6P07_01100</name>
</gene>
<reference evidence="3 4" key="1">
    <citation type="submission" date="2019-12" db="EMBL/GenBank/DDBJ databases">
        <title>The complete genome of the thermophilic, anoxygenic phototrophic gammaproteobacterium Thermochromatium tepidum.</title>
        <authorList>
            <person name="Sattley W.M."/>
            <person name="Swingley W.D."/>
            <person name="Burchell B.M."/>
            <person name="Gurbani S.A."/>
            <person name="Kujawa C.M."/>
            <person name="Nuccio D.A."/>
            <person name="Schladweiler J."/>
            <person name="Shaffer K.N."/>
            <person name="Stokes L.M."/>
            <person name="Touchman J.W."/>
            <person name="Blankenship R.E."/>
            <person name="Madigan M.T."/>
        </authorList>
    </citation>
    <scope>NUCLEOTIDE SEQUENCE [LARGE SCALE GENOMIC DNA]</scope>
    <source>
        <strain evidence="3 4">ATCC 43061</strain>
    </source>
</reference>
<keyword evidence="4" id="KW-1185">Reference proteome</keyword>
<comment type="similarity">
    <text evidence="1">Belongs to the universal stress protein A family.</text>
</comment>
<dbReference type="SUPFAM" id="SSF52402">
    <property type="entry name" value="Adenine nucleotide alpha hydrolases-like"/>
    <property type="match status" value="1"/>
</dbReference>
<accession>A0A6I6DW63</accession>
<dbReference type="CDD" id="cd00293">
    <property type="entry name" value="USP-like"/>
    <property type="match status" value="1"/>
</dbReference>
<dbReference type="KEGG" id="ttp:E6P07_01100"/>
<sequence length="137" mass="14920">MKTILLAYDGSQPAIKAYDWAADLAAKYGATLRVLMVARPPEFGDDVETEAVIESSRKHCRKVLDALREKTQAAGLAAQFEVTVGHPSEQIILRAEEWGADLIVMGHRGTGLLSRWLIGSAARQVIAYAPCAVMVVR</sequence>
<dbReference type="PANTHER" id="PTHR46268:SF6">
    <property type="entry name" value="UNIVERSAL STRESS PROTEIN UP12"/>
    <property type="match status" value="1"/>
</dbReference>
<organism evidence="3 4">
    <name type="scientific">Thermochromatium tepidum ATCC 43061</name>
    <dbReference type="NCBI Taxonomy" id="316276"/>
    <lineage>
        <taxon>Bacteria</taxon>
        <taxon>Pseudomonadati</taxon>
        <taxon>Pseudomonadota</taxon>
        <taxon>Gammaproteobacteria</taxon>
        <taxon>Chromatiales</taxon>
        <taxon>Chromatiaceae</taxon>
        <taxon>Thermochromatium</taxon>
    </lineage>
</organism>
<dbReference type="Proteomes" id="UP000426424">
    <property type="component" value="Chromosome"/>
</dbReference>
<evidence type="ECO:0000259" key="2">
    <source>
        <dbReference type="Pfam" id="PF00582"/>
    </source>
</evidence>
<protein>
    <submittedName>
        <fullName evidence="3">Universal stress protein</fullName>
    </submittedName>
</protein>
<proteinExistence type="inferred from homology"/>
<dbReference type="OrthoDB" id="9792500at2"/>
<dbReference type="PRINTS" id="PR01438">
    <property type="entry name" value="UNVRSLSTRESS"/>
</dbReference>
<dbReference type="RefSeq" id="WP_153973910.1">
    <property type="nucleotide sequence ID" value="NZ_CP039268.1"/>
</dbReference>
<evidence type="ECO:0000313" key="3">
    <source>
        <dbReference type="EMBL" id="QGU31711.1"/>
    </source>
</evidence>